<evidence type="ECO:0000313" key="1">
    <source>
        <dbReference type="EMBL" id="TGN24352.1"/>
    </source>
</evidence>
<sequence>MKTTNFFLNQEQIKFIKNIFETDSNSKDSIFYKNSNYINNFTEDKRYLKIKDVFDSGKYGLTKSQRNYILINIDIINLIYADAKYKKILREIENILRDNNNA</sequence>
<dbReference type="AlphaFoldDB" id="A0A4Z1BK71"/>
<protein>
    <submittedName>
        <fullName evidence="1">Uncharacterized protein</fullName>
    </submittedName>
</protein>
<evidence type="ECO:0000313" key="2">
    <source>
        <dbReference type="Proteomes" id="UP000297998"/>
    </source>
</evidence>
<reference evidence="1 2" key="1">
    <citation type="submission" date="2019-03" db="EMBL/GenBank/DDBJ databases">
        <title>Empedobacter tilapiae sp. nov., isolated from an intestine of Nile tilapia Oreochromis niloticus.</title>
        <authorList>
            <person name="Kim Y.-O."/>
            <person name="Yoon J.-H."/>
        </authorList>
    </citation>
    <scope>NUCLEOTIDE SEQUENCE [LARGE SCALE GENOMIC DNA]</scope>
    <source>
        <strain evidence="1 2">MRS2</strain>
    </source>
</reference>
<organism evidence="1 2">
    <name type="scientific">Empedobacter tilapiae</name>
    <dbReference type="NCBI Taxonomy" id="2491114"/>
    <lineage>
        <taxon>Bacteria</taxon>
        <taxon>Pseudomonadati</taxon>
        <taxon>Bacteroidota</taxon>
        <taxon>Flavobacteriia</taxon>
        <taxon>Flavobacteriales</taxon>
        <taxon>Weeksellaceae</taxon>
        <taxon>Empedobacter</taxon>
    </lineage>
</organism>
<keyword evidence="2" id="KW-1185">Reference proteome</keyword>
<proteinExistence type="predicted"/>
<dbReference type="RefSeq" id="WP_135836414.1">
    <property type="nucleotide sequence ID" value="NZ_SRPE01000010.1"/>
</dbReference>
<dbReference type="EMBL" id="SRPE01000010">
    <property type="protein sequence ID" value="TGN24352.1"/>
    <property type="molecule type" value="Genomic_DNA"/>
</dbReference>
<accession>A0A4Z1BK71</accession>
<name>A0A4Z1BK71_9FLAO</name>
<gene>
    <name evidence="1" type="ORF">E4J94_14010</name>
</gene>
<comment type="caution">
    <text evidence="1">The sequence shown here is derived from an EMBL/GenBank/DDBJ whole genome shotgun (WGS) entry which is preliminary data.</text>
</comment>
<dbReference type="Proteomes" id="UP000297998">
    <property type="component" value="Unassembled WGS sequence"/>
</dbReference>